<organism evidence="1 2">
    <name type="scientific">Paramuricea clavata</name>
    <name type="common">Red gorgonian</name>
    <name type="synonym">Violescent sea-whip</name>
    <dbReference type="NCBI Taxonomy" id="317549"/>
    <lineage>
        <taxon>Eukaryota</taxon>
        <taxon>Metazoa</taxon>
        <taxon>Cnidaria</taxon>
        <taxon>Anthozoa</taxon>
        <taxon>Octocorallia</taxon>
        <taxon>Malacalcyonacea</taxon>
        <taxon>Plexauridae</taxon>
        <taxon>Paramuricea</taxon>
    </lineage>
</organism>
<dbReference type="EMBL" id="CACRXK020006324">
    <property type="protein sequence ID" value="CAB4009066.1"/>
    <property type="molecule type" value="Genomic_DNA"/>
</dbReference>
<dbReference type="Gene3D" id="3.30.420.40">
    <property type="match status" value="2"/>
</dbReference>
<dbReference type="Proteomes" id="UP001152795">
    <property type="component" value="Unassembled WGS sequence"/>
</dbReference>
<reference evidence="1" key="1">
    <citation type="submission" date="2020-04" db="EMBL/GenBank/DDBJ databases">
        <authorList>
            <person name="Alioto T."/>
            <person name="Alioto T."/>
            <person name="Gomez Garrido J."/>
        </authorList>
    </citation>
    <scope>NUCLEOTIDE SEQUENCE</scope>
    <source>
        <strain evidence="1">A484AB</strain>
    </source>
</reference>
<dbReference type="OrthoDB" id="337660at2759"/>
<gene>
    <name evidence="1" type="ORF">PACLA_8A054279</name>
</gene>
<protein>
    <submittedName>
        <fullName evidence="1">Actin-related 10</fullName>
    </submittedName>
</protein>
<name>A0A6S7HUP1_PARCT</name>
<proteinExistence type="predicted"/>
<dbReference type="AlphaFoldDB" id="A0A6S7HUP1"/>
<accession>A0A6S7HUP1</accession>
<sequence length="110" mass="12410">MAQGFKHRLLQELHSRLQSSKYQKRLSIQTLKLHEPPVKANCVAWLGSSIFGSLEVLADRSVLRLDYIRDPSIPDWCSFSSRTNENGDVLASEQKPLTPKKLNFGSPSKS</sequence>
<keyword evidence="2" id="KW-1185">Reference proteome</keyword>
<evidence type="ECO:0000313" key="2">
    <source>
        <dbReference type="Proteomes" id="UP001152795"/>
    </source>
</evidence>
<evidence type="ECO:0000313" key="1">
    <source>
        <dbReference type="EMBL" id="CAB4009066.1"/>
    </source>
</evidence>
<comment type="caution">
    <text evidence="1">The sequence shown here is derived from an EMBL/GenBank/DDBJ whole genome shotgun (WGS) entry which is preliminary data.</text>
</comment>